<sequence>MELAKEPKSAKKEKKEKASKKAEPTTVVAEDSVAEEAVAAYKRDHVCAIAKPLASEKLTKKVLKLAKKAAKRKQIKRGVKEEELGAAGLTKRPTSCMLVLPKAPKGKAAPADDDDFESSYDEVVTQVKAVQPIF</sequence>
<feature type="compositionally biased region" description="Basic and acidic residues" evidence="1">
    <location>
        <begin position="1"/>
        <end position="23"/>
    </location>
</feature>
<keyword evidence="3" id="KW-1185">Reference proteome</keyword>
<proteinExistence type="predicted"/>
<feature type="region of interest" description="Disordered" evidence="1">
    <location>
        <begin position="1"/>
        <end position="29"/>
    </location>
</feature>
<reference evidence="2" key="1">
    <citation type="submission" date="2021-01" db="EMBL/GenBank/DDBJ databases">
        <authorList>
            <person name="Eckstrom K.M.E."/>
        </authorList>
    </citation>
    <scope>NUCLEOTIDE SEQUENCE</scope>
    <source>
        <strain evidence="2">UVCC 0001</strain>
    </source>
</reference>
<dbReference type="Proteomes" id="UP001255856">
    <property type="component" value="Unassembled WGS sequence"/>
</dbReference>
<accession>A0AAD9INP3</accession>
<dbReference type="InterPro" id="IPR029064">
    <property type="entry name" value="Ribosomal_eL30-like_sf"/>
</dbReference>
<protein>
    <submittedName>
        <fullName evidence="2">Uncharacterized protein</fullName>
    </submittedName>
</protein>
<name>A0AAD9INP3_PROWI</name>
<dbReference type="Gene3D" id="3.30.1330.30">
    <property type="match status" value="2"/>
</dbReference>
<evidence type="ECO:0000313" key="2">
    <source>
        <dbReference type="EMBL" id="KAK2079392.1"/>
    </source>
</evidence>
<evidence type="ECO:0000313" key="3">
    <source>
        <dbReference type="Proteomes" id="UP001255856"/>
    </source>
</evidence>
<dbReference type="SUPFAM" id="SSF55315">
    <property type="entry name" value="L30e-like"/>
    <property type="match status" value="1"/>
</dbReference>
<evidence type="ECO:0000256" key="1">
    <source>
        <dbReference type="SAM" id="MobiDB-lite"/>
    </source>
</evidence>
<dbReference type="EMBL" id="JASFZW010000003">
    <property type="protein sequence ID" value="KAK2079392.1"/>
    <property type="molecule type" value="Genomic_DNA"/>
</dbReference>
<gene>
    <name evidence="2" type="ORF">QBZ16_003083</name>
</gene>
<dbReference type="AlphaFoldDB" id="A0AAD9INP3"/>
<organism evidence="2 3">
    <name type="scientific">Prototheca wickerhamii</name>
    <dbReference type="NCBI Taxonomy" id="3111"/>
    <lineage>
        <taxon>Eukaryota</taxon>
        <taxon>Viridiplantae</taxon>
        <taxon>Chlorophyta</taxon>
        <taxon>core chlorophytes</taxon>
        <taxon>Trebouxiophyceae</taxon>
        <taxon>Chlorellales</taxon>
        <taxon>Chlorellaceae</taxon>
        <taxon>Prototheca</taxon>
    </lineage>
</organism>
<comment type="caution">
    <text evidence="2">The sequence shown here is derived from an EMBL/GenBank/DDBJ whole genome shotgun (WGS) entry which is preliminary data.</text>
</comment>